<dbReference type="EMBL" id="OL539459">
    <property type="protein sequence ID" value="UGV22642.1"/>
    <property type="molecule type" value="Genomic_DNA"/>
</dbReference>
<gene>
    <name evidence="1" type="ORF">FULANO1_41</name>
</gene>
<protein>
    <submittedName>
        <fullName evidence="1">Uncharacterized protein</fullName>
    </submittedName>
</protein>
<evidence type="ECO:0000313" key="1">
    <source>
        <dbReference type="EMBL" id="UGV22642.1"/>
    </source>
</evidence>
<sequence>MSSRKRDTLKSATFALRWQTVAHGNGAKTMQKERRVLLNEDGEFLLYRAMVCDAIDKNPNVKKMIDCDPWEFSSALDMSFEETKKLPLEKWHEQIRNDMQEFVDSWNFQNGMIH</sequence>
<accession>A0AC61TR97</accession>
<organism evidence="1 2">
    <name type="scientific">Escherichia phage vB_EcoD_Fulano1</name>
    <dbReference type="NCBI Taxonomy" id="2902670"/>
    <lineage>
        <taxon>Viruses</taxon>
        <taxon>Duplodnaviria</taxon>
        <taxon>Heunggongvirae</taxon>
        <taxon>Uroviricota</taxon>
        <taxon>Caudoviricetes</taxon>
        <taxon>Drexlerviridae</taxon>
        <taxon>Tempevirinae</taxon>
        <taxon>Hanrivervirus</taxon>
        <taxon>Hanrivervirus fulano1</taxon>
    </lineage>
</organism>
<evidence type="ECO:0000313" key="2">
    <source>
        <dbReference type="Proteomes" id="UP000828057"/>
    </source>
</evidence>
<reference evidence="1" key="1">
    <citation type="submission" date="2021-10" db="EMBL/GenBank/DDBJ databases">
        <authorList>
            <person name="Dean J.D."/>
            <person name="Kim M.K."/>
            <person name="Newey C.N."/>
            <person name="Stoker T.S."/>
            <person name="Thompson D.W."/>
            <person name="Grose J.H."/>
        </authorList>
    </citation>
    <scope>NUCLEOTIDE SEQUENCE</scope>
</reference>
<keyword evidence="2" id="KW-1185">Reference proteome</keyword>
<proteinExistence type="predicted"/>
<dbReference type="Proteomes" id="UP000828057">
    <property type="component" value="Segment"/>
</dbReference>
<name>A0AC61TR97_9CAUD</name>